<organism evidence="1 2">
    <name type="scientific">Helicobacter pullorum</name>
    <dbReference type="NCBI Taxonomy" id="35818"/>
    <lineage>
        <taxon>Bacteria</taxon>
        <taxon>Pseudomonadati</taxon>
        <taxon>Campylobacterota</taxon>
        <taxon>Epsilonproteobacteria</taxon>
        <taxon>Campylobacterales</taxon>
        <taxon>Helicobacteraceae</taxon>
        <taxon>Helicobacter</taxon>
    </lineage>
</organism>
<sequence length="120" mass="14003">MVIFKNILLPFFFGVCLFAKGDFTPLEQCTYENEKFWIKILNLCPEGNITCNKVVYVGVNKSNGDYIILNGNSISDTNMNFKGYSFKNGIYEYNIFKNNFLYISKNNQILQEYQLELCEK</sequence>
<dbReference type="Proteomes" id="UP000037997">
    <property type="component" value="Unassembled WGS sequence"/>
</dbReference>
<dbReference type="RefSeq" id="WP_054198814.1">
    <property type="nucleotide sequence ID" value="NZ_JNOC01000171.1"/>
</dbReference>
<name>A0A0N1MQ09_9HELI</name>
<protein>
    <submittedName>
        <fullName evidence="1">Uncharacterized protein</fullName>
    </submittedName>
</protein>
<dbReference type="EMBL" id="JNOC01000171">
    <property type="protein sequence ID" value="KPH51809.1"/>
    <property type="molecule type" value="Genomic_DNA"/>
</dbReference>
<dbReference type="PATRIC" id="fig|35818.11.peg.818"/>
<comment type="caution">
    <text evidence="1">The sequence shown here is derived from an EMBL/GenBank/DDBJ whole genome shotgun (WGS) entry which is preliminary data.</text>
</comment>
<reference evidence="1 2" key="1">
    <citation type="submission" date="2014-06" db="EMBL/GenBank/DDBJ databases">
        <title>Helicobacter pullorum isolates in fresh chicken meat - phenotypic and genotypic features.</title>
        <authorList>
            <person name="Borges V."/>
            <person name="Santos A."/>
            <person name="Correia C.B."/>
            <person name="Saraiva M."/>
            <person name="Menard A."/>
            <person name="Vieira L."/>
            <person name="Sampaio D.A."/>
            <person name="Gomes J.P."/>
            <person name="Oleastro M."/>
        </authorList>
    </citation>
    <scope>NUCLEOTIDE SEQUENCE [LARGE SCALE GENOMIC DNA]</scope>
    <source>
        <strain evidence="1 2">229334/12</strain>
    </source>
</reference>
<evidence type="ECO:0000313" key="2">
    <source>
        <dbReference type="Proteomes" id="UP000037997"/>
    </source>
</evidence>
<evidence type="ECO:0000313" key="1">
    <source>
        <dbReference type="EMBL" id="KPH51809.1"/>
    </source>
</evidence>
<proteinExistence type="predicted"/>
<gene>
    <name evidence="1" type="ORF">HPU229334_04115</name>
</gene>
<dbReference type="AlphaFoldDB" id="A0A0N1MQ09"/>
<accession>A0A0N1MQ09</accession>